<keyword evidence="4" id="KW-0788">Thiol protease</keyword>
<dbReference type="GO" id="GO:0008234">
    <property type="term" value="F:cysteine-type peptidase activity"/>
    <property type="evidence" value="ECO:0007669"/>
    <property type="project" value="UniProtKB-KW"/>
</dbReference>
<comment type="similarity">
    <text evidence="1">Belongs to the peptidase C40 family.</text>
</comment>
<dbReference type="PROSITE" id="PS51935">
    <property type="entry name" value="NLPC_P60"/>
    <property type="match status" value="1"/>
</dbReference>
<dbReference type="InterPro" id="IPR002477">
    <property type="entry name" value="Peptidoglycan-bd-like"/>
</dbReference>
<evidence type="ECO:0000256" key="5">
    <source>
        <dbReference type="SAM" id="SignalP"/>
    </source>
</evidence>
<gene>
    <name evidence="7" type="ordered locus">BMD_3881</name>
</gene>
<dbReference type="Pfam" id="PF00877">
    <property type="entry name" value="NLPC_P60"/>
    <property type="match status" value="1"/>
</dbReference>
<dbReference type="Pfam" id="PF01471">
    <property type="entry name" value="PG_binding_1"/>
    <property type="match status" value="1"/>
</dbReference>
<dbReference type="InterPro" id="IPR000064">
    <property type="entry name" value="NLP_P60_dom"/>
</dbReference>
<keyword evidence="3" id="KW-0378">Hydrolase</keyword>
<accession>D5DKJ5</accession>
<evidence type="ECO:0000256" key="2">
    <source>
        <dbReference type="ARBA" id="ARBA00022670"/>
    </source>
</evidence>
<dbReference type="SUPFAM" id="SSF54001">
    <property type="entry name" value="Cysteine proteinases"/>
    <property type="match status" value="1"/>
</dbReference>
<keyword evidence="2" id="KW-0645">Protease</keyword>
<dbReference type="PANTHER" id="PTHR47053:SF1">
    <property type="entry name" value="MUREIN DD-ENDOPEPTIDASE MEPH-RELATED"/>
    <property type="match status" value="1"/>
</dbReference>
<dbReference type="InterPro" id="IPR051202">
    <property type="entry name" value="Peptidase_C40"/>
</dbReference>
<feature type="domain" description="NlpC/P60" evidence="6">
    <location>
        <begin position="109"/>
        <end position="229"/>
    </location>
</feature>
<dbReference type="AlphaFoldDB" id="D5DKJ5"/>
<dbReference type="Gene3D" id="3.90.1720.10">
    <property type="entry name" value="endopeptidase domain like (from Nostoc punctiforme)"/>
    <property type="match status" value="1"/>
</dbReference>
<name>D5DKJ5_PRIM3</name>
<protein>
    <submittedName>
        <fullName evidence="7">Putative cell wall endopeptidase</fullName>
    </submittedName>
</protein>
<dbReference type="EMBL" id="CP001982">
    <property type="protein sequence ID" value="ADF40714.1"/>
    <property type="molecule type" value="Genomic_DNA"/>
</dbReference>
<evidence type="ECO:0000313" key="8">
    <source>
        <dbReference type="Proteomes" id="UP000002365"/>
    </source>
</evidence>
<evidence type="ECO:0000313" key="7">
    <source>
        <dbReference type="EMBL" id="ADF40714.1"/>
    </source>
</evidence>
<reference evidence="7 8" key="1">
    <citation type="journal article" date="2011" name="J. Bacteriol.">
        <title>Genome sequences of the biotechnologically important Bacillus megaterium strains QM B1551 and DSM319.</title>
        <authorList>
            <person name="Eppinger M."/>
            <person name="Bunk B."/>
            <person name="Johns M.A."/>
            <person name="Edirisinghe J.N."/>
            <person name="Kutumbaka K.K."/>
            <person name="Koenig S.S."/>
            <person name="Huot Creasy H."/>
            <person name="Rosovitz M.J."/>
            <person name="Riley D.R."/>
            <person name="Daugherty S."/>
            <person name="Martin M."/>
            <person name="Elbourne L.D."/>
            <person name="Paulsen I."/>
            <person name="Biedendieck R."/>
            <person name="Braun C."/>
            <person name="Grayburn S."/>
            <person name="Dhingra S."/>
            <person name="Lukyanchuk V."/>
            <person name="Ball B."/>
            <person name="Ul-Qamar R."/>
            <person name="Seibel J."/>
            <person name="Bremer E."/>
            <person name="Jahn D."/>
            <person name="Ravel J."/>
            <person name="Vary P.S."/>
        </authorList>
    </citation>
    <scope>NUCLEOTIDE SEQUENCE [LARGE SCALE GENOMIC DNA]</scope>
    <source>
        <strain evidence="8">DSM 319 / IMG 1521</strain>
    </source>
</reference>
<evidence type="ECO:0000256" key="3">
    <source>
        <dbReference type="ARBA" id="ARBA00022801"/>
    </source>
</evidence>
<proteinExistence type="inferred from homology"/>
<organism evidence="7 8">
    <name type="scientific">Priestia megaterium (strain DSM 319 / IMG 1521)</name>
    <name type="common">Bacillus megaterium</name>
    <dbReference type="NCBI Taxonomy" id="592022"/>
    <lineage>
        <taxon>Bacteria</taxon>
        <taxon>Bacillati</taxon>
        <taxon>Bacillota</taxon>
        <taxon>Bacilli</taxon>
        <taxon>Bacillales</taxon>
        <taxon>Bacillaceae</taxon>
        <taxon>Priestia</taxon>
    </lineage>
</organism>
<dbReference type="SUPFAM" id="SSF47090">
    <property type="entry name" value="PGBD-like"/>
    <property type="match status" value="1"/>
</dbReference>
<evidence type="ECO:0000256" key="1">
    <source>
        <dbReference type="ARBA" id="ARBA00007074"/>
    </source>
</evidence>
<dbReference type="Proteomes" id="UP000002365">
    <property type="component" value="Chromosome"/>
</dbReference>
<evidence type="ECO:0000256" key="4">
    <source>
        <dbReference type="ARBA" id="ARBA00022807"/>
    </source>
</evidence>
<feature type="chain" id="PRO_5003069977" evidence="5">
    <location>
        <begin position="31"/>
        <end position="231"/>
    </location>
</feature>
<dbReference type="InterPro" id="IPR036365">
    <property type="entry name" value="PGBD-like_sf"/>
</dbReference>
<dbReference type="InterPro" id="IPR038765">
    <property type="entry name" value="Papain-like_cys_pep_sf"/>
</dbReference>
<evidence type="ECO:0000259" key="6">
    <source>
        <dbReference type="PROSITE" id="PS51935"/>
    </source>
</evidence>
<dbReference type="KEGG" id="bmd:BMD_3881"/>
<feature type="signal peptide" evidence="5">
    <location>
        <begin position="1"/>
        <end position="30"/>
    </location>
</feature>
<dbReference type="GO" id="GO:0006508">
    <property type="term" value="P:proteolysis"/>
    <property type="evidence" value="ECO:0007669"/>
    <property type="project" value="UniProtKB-KW"/>
</dbReference>
<dbReference type="HOGENOM" id="CLU_016043_1_6_9"/>
<sequence>MIWGGNEMKKMLSALLVGGALFASPAMGHAAFGDTVLKQGMTNDDVEQVKTVLKDKGFLKGEVSRYFNYETKKAVMAFQEKHNLEADGVVGENTYNALGKGGVVEGESEVNTDKVISKAKSLMGTPYKWGGTTPSGFDCSGYLQYVYKESVGVDIPRTVEDIYKSGENVSEPQVGDLVFFETYKEGPSHAGIYLGDGKFINASSSKGVTISDKNSSYWKERYIGAKRIAAN</sequence>
<dbReference type="Gene3D" id="1.10.101.10">
    <property type="entry name" value="PGBD-like superfamily/PGBD"/>
    <property type="match status" value="1"/>
</dbReference>
<keyword evidence="5" id="KW-0732">Signal</keyword>
<dbReference type="InterPro" id="IPR036366">
    <property type="entry name" value="PGBDSf"/>
</dbReference>
<dbReference type="PANTHER" id="PTHR47053">
    <property type="entry name" value="MUREIN DD-ENDOPEPTIDASE MEPH-RELATED"/>
    <property type="match status" value="1"/>
</dbReference>